<dbReference type="Gene3D" id="1.10.10.10">
    <property type="entry name" value="Winged helix-like DNA-binding domain superfamily/Winged helix DNA-binding domain"/>
    <property type="match status" value="1"/>
</dbReference>
<dbReference type="InterPro" id="IPR011991">
    <property type="entry name" value="ArsR-like_HTH"/>
</dbReference>
<dbReference type="NCBIfam" id="NF033788">
    <property type="entry name" value="HTH_metalloreg"/>
    <property type="match status" value="1"/>
</dbReference>
<dbReference type="Pfam" id="PF12840">
    <property type="entry name" value="HTH_20"/>
    <property type="match status" value="1"/>
</dbReference>
<dbReference type="PROSITE" id="PS50987">
    <property type="entry name" value="HTH_ARSR_2"/>
    <property type="match status" value="1"/>
</dbReference>
<dbReference type="InterPro" id="IPR036388">
    <property type="entry name" value="WH-like_DNA-bd_sf"/>
</dbReference>
<dbReference type="EMBL" id="JAIXCQ010000012">
    <property type="protein sequence ID" value="MCA5894730.1"/>
    <property type="molecule type" value="Genomic_DNA"/>
</dbReference>
<dbReference type="Proteomes" id="UP001319870">
    <property type="component" value="Unassembled WGS sequence"/>
</dbReference>
<reference evidence="5 6" key="1">
    <citation type="submission" date="2021-09" db="EMBL/GenBank/DDBJ databases">
        <title>Isoptericola luteus sp. nov., a novel bacterium isolated from Harbin, the capital city of Heilongjiang province.</title>
        <authorList>
            <person name="Li J."/>
        </authorList>
    </citation>
    <scope>NUCLEOTIDE SEQUENCE [LARGE SCALE GENOMIC DNA]</scope>
    <source>
        <strain evidence="5 6">NEAU-Y5</strain>
    </source>
</reference>
<dbReference type="SMART" id="SM00418">
    <property type="entry name" value="HTH_ARSR"/>
    <property type="match status" value="1"/>
</dbReference>
<dbReference type="PANTHER" id="PTHR33154:SF33">
    <property type="entry name" value="TRANSCRIPTIONAL REPRESSOR SDPR"/>
    <property type="match status" value="1"/>
</dbReference>
<dbReference type="PRINTS" id="PR00778">
    <property type="entry name" value="HTHARSR"/>
</dbReference>
<feature type="domain" description="HTH arsR-type" evidence="4">
    <location>
        <begin position="1"/>
        <end position="93"/>
    </location>
</feature>
<protein>
    <submittedName>
        <fullName evidence="5">Metalloregulator ArsR/SmtB family transcription factor</fullName>
    </submittedName>
</protein>
<accession>A0ABS7ZI83</accession>
<evidence type="ECO:0000256" key="2">
    <source>
        <dbReference type="ARBA" id="ARBA00023125"/>
    </source>
</evidence>
<organism evidence="5 6">
    <name type="scientific">Isoptericola luteus</name>
    <dbReference type="NCBI Taxonomy" id="2879484"/>
    <lineage>
        <taxon>Bacteria</taxon>
        <taxon>Bacillati</taxon>
        <taxon>Actinomycetota</taxon>
        <taxon>Actinomycetes</taxon>
        <taxon>Micrococcales</taxon>
        <taxon>Promicromonosporaceae</taxon>
        <taxon>Isoptericola</taxon>
    </lineage>
</organism>
<evidence type="ECO:0000256" key="1">
    <source>
        <dbReference type="ARBA" id="ARBA00023015"/>
    </source>
</evidence>
<keyword evidence="2" id="KW-0238">DNA-binding</keyword>
<evidence type="ECO:0000313" key="6">
    <source>
        <dbReference type="Proteomes" id="UP001319870"/>
    </source>
</evidence>
<evidence type="ECO:0000259" key="4">
    <source>
        <dbReference type="PROSITE" id="PS50987"/>
    </source>
</evidence>
<keyword evidence="6" id="KW-1185">Reference proteome</keyword>
<comment type="caution">
    <text evidence="5">The sequence shown here is derived from an EMBL/GenBank/DDBJ whole genome shotgun (WGS) entry which is preliminary data.</text>
</comment>
<dbReference type="RefSeq" id="WP_225566464.1">
    <property type="nucleotide sequence ID" value="NZ_JAIXCQ010000012.1"/>
</dbReference>
<name>A0ABS7ZI83_9MICO</name>
<dbReference type="InterPro" id="IPR001845">
    <property type="entry name" value="HTH_ArsR_DNA-bd_dom"/>
</dbReference>
<dbReference type="SUPFAM" id="SSF46785">
    <property type="entry name" value="Winged helix' DNA-binding domain"/>
    <property type="match status" value="1"/>
</dbReference>
<dbReference type="PANTHER" id="PTHR33154">
    <property type="entry name" value="TRANSCRIPTIONAL REGULATOR, ARSR FAMILY"/>
    <property type="match status" value="1"/>
</dbReference>
<proteinExistence type="predicted"/>
<keyword evidence="1" id="KW-0805">Transcription regulation</keyword>
<evidence type="ECO:0000256" key="3">
    <source>
        <dbReference type="ARBA" id="ARBA00023163"/>
    </source>
</evidence>
<gene>
    <name evidence="5" type="ORF">LEP48_15425</name>
</gene>
<dbReference type="InterPro" id="IPR051081">
    <property type="entry name" value="HTH_MetalResp_TranReg"/>
</dbReference>
<keyword evidence="3" id="KW-0804">Transcription</keyword>
<dbReference type="InterPro" id="IPR036390">
    <property type="entry name" value="WH_DNA-bd_sf"/>
</dbReference>
<sequence length="118" mass="12231">MSNQPVAHAALDALGDPTRRQIVERLRQGPVAVGALADDLPVGRPAVSKHLKVLQGAGLVEHRSVGTRNLYALAPGGLAVVHRWLTEQWDGVLGAFADHAGSAAPSGHPAHVEDGSTS</sequence>
<dbReference type="CDD" id="cd00090">
    <property type="entry name" value="HTH_ARSR"/>
    <property type="match status" value="1"/>
</dbReference>
<evidence type="ECO:0000313" key="5">
    <source>
        <dbReference type="EMBL" id="MCA5894730.1"/>
    </source>
</evidence>